<comment type="function">
    <text evidence="8">Catalyzes the attachment of tryptophan to tRNA(Trp).</text>
</comment>
<evidence type="ECO:0000313" key="11">
    <source>
        <dbReference type="Proteomes" id="UP000231143"/>
    </source>
</evidence>
<proteinExistence type="inferred from homology"/>
<dbReference type="GO" id="GO:0004830">
    <property type="term" value="F:tryptophan-tRNA ligase activity"/>
    <property type="evidence" value="ECO:0007669"/>
    <property type="project" value="UniProtKB-UniRule"/>
</dbReference>
<dbReference type="EC" id="6.1.1.2" evidence="8"/>
<dbReference type="InterPro" id="IPR014729">
    <property type="entry name" value="Rossmann-like_a/b/a_fold"/>
</dbReference>
<comment type="subcellular location">
    <subcellularLocation>
        <location evidence="8">Cytoplasm</location>
    </subcellularLocation>
</comment>
<dbReference type="GO" id="GO:0006436">
    <property type="term" value="P:tryptophanyl-tRNA aminoacylation"/>
    <property type="evidence" value="ECO:0007669"/>
    <property type="project" value="UniProtKB-UniRule"/>
</dbReference>
<dbReference type="HAMAP" id="MF_00140_B">
    <property type="entry name" value="Trp_tRNA_synth_B"/>
    <property type="match status" value="1"/>
</dbReference>
<sequence>MKRILSGVQATGKIHIGNYFGAIKQFVDLGKDNDAYYMIADLHSITTVQDKEELKENIFDVALDYLALGIDPEKSVIFRQSQIPAHTDLTWIFNCITTMPYLMRAHAFKDAEAKAKEVNVGLFDYPVLMASDILLYSPDLVPVGKDQKQHVEYARDIAEKFNRIYGDTFKLPEEYILQDVAIVAGIDGRKMSKSYGNHIPLFAERNEIEKLVMSIVTDSKTPEETKSTEGDTLFTLHSLVSDKETLDKVRTGYENGGLGYGETKKMLVESMDSFIAPLREKRRELVKDRDYVLGVLEEGANKARNVARLKMQEVKEKIGLILE</sequence>
<evidence type="ECO:0000313" key="10">
    <source>
        <dbReference type="EMBL" id="PIP86849.1"/>
    </source>
</evidence>
<dbReference type="PANTHER" id="PTHR43766">
    <property type="entry name" value="TRYPTOPHAN--TRNA LIGASE, MITOCHONDRIAL"/>
    <property type="match status" value="1"/>
</dbReference>
<dbReference type="SUPFAM" id="SSF52374">
    <property type="entry name" value="Nucleotidylyl transferase"/>
    <property type="match status" value="1"/>
</dbReference>
<feature type="binding site" evidence="8">
    <location>
        <position position="183"/>
    </location>
    <ligand>
        <name>ATP</name>
        <dbReference type="ChEBI" id="CHEBI:30616"/>
    </ligand>
</feature>
<evidence type="ECO:0000256" key="3">
    <source>
        <dbReference type="ARBA" id="ARBA00022741"/>
    </source>
</evidence>
<dbReference type="PANTHER" id="PTHR43766:SF1">
    <property type="entry name" value="TRYPTOPHAN--TRNA LIGASE, MITOCHONDRIAL"/>
    <property type="match status" value="1"/>
</dbReference>
<protein>
    <recommendedName>
        <fullName evidence="8">Tryptophan--tRNA ligase</fullName>
        <ecNumber evidence="8">6.1.1.2</ecNumber>
    </recommendedName>
    <alternativeName>
        <fullName evidence="8">Tryptophanyl-tRNA synthetase</fullName>
        <shortName evidence="8">TrpRS</shortName>
    </alternativeName>
</protein>
<evidence type="ECO:0000256" key="2">
    <source>
        <dbReference type="ARBA" id="ARBA00022598"/>
    </source>
</evidence>
<dbReference type="Proteomes" id="UP000231143">
    <property type="component" value="Unassembled WGS sequence"/>
</dbReference>
<gene>
    <name evidence="8 10" type="primary">trpS</name>
    <name evidence="10" type="ORF">COW81_03480</name>
</gene>
<evidence type="ECO:0000256" key="8">
    <source>
        <dbReference type="HAMAP-Rule" id="MF_00140"/>
    </source>
</evidence>
<feature type="binding site" evidence="8">
    <location>
        <begin position="190"/>
        <end position="194"/>
    </location>
    <ligand>
        <name>ATP</name>
        <dbReference type="ChEBI" id="CHEBI:30616"/>
    </ligand>
</feature>
<dbReference type="PRINTS" id="PR01039">
    <property type="entry name" value="TRNASYNTHTRP"/>
</dbReference>
<comment type="similarity">
    <text evidence="1 8 9">Belongs to the class-I aminoacyl-tRNA synthetase family.</text>
</comment>
<feature type="binding site" evidence="8">
    <location>
        <begin position="144"/>
        <end position="146"/>
    </location>
    <ligand>
        <name>ATP</name>
        <dbReference type="ChEBI" id="CHEBI:30616"/>
    </ligand>
</feature>
<dbReference type="FunFam" id="1.10.240.10:FF:000005">
    <property type="entry name" value="Tryptophan--tRNA ligase"/>
    <property type="match status" value="1"/>
</dbReference>
<feature type="binding site" evidence="8">
    <location>
        <position position="132"/>
    </location>
    <ligand>
        <name>L-tryptophan</name>
        <dbReference type="ChEBI" id="CHEBI:57912"/>
    </ligand>
</feature>
<evidence type="ECO:0000256" key="1">
    <source>
        <dbReference type="ARBA" id="ARBA00005594"/>
    </source>
</evidence>
<dbReference type="InterPro" id="IPR050203">
    <property type="entry name" value="Trp-tRNA_synthetase"/>
</dbReference>
<dbReference type="NCBIfam" id="TIGR00233">
    <property type="entry name" value="trpS"/>
    <property type="match status" value="1"/>
</dbReference>
<dbReference type="InterPro" id="IPR002305">
    <property type="entry name" value="aa-tRNA-synth_Ic"/>
</dbReference>
<keyword evidence="2 8" id="KW-0436">Ligase</keyword>
<dbReference type="GO" id="GO:0005829">
    <property type="term" value="C:cytosol"/>
    <property type="evidence" value="ECO:0007669"/>
    <property type="project" value="TreeGrafter"/>
</dbReference>
<keyword evidence="3 8" id="KW-0547">Nucleotide-binding</keyword>
<comment type="catalytic activity">
    <reaction evidence="7 8">
        <text>tRNA(Trp) + L-tryptophan + ATP = L-tryptophyl-tRNA(Trp) + AMP + diphosphate + H(+)</text>
        <dbReference type="Rhea" id="RHEA:24080"/>
        <dbReference type="Rhea" id="RHEA-COMP:9671"/>
        <dbReference type="Rhea" id="RHEA-COMP:9705"/>
        <dbReference type="ChEBI" id="CHEBI:15378"/>
        <dbReference type="ChEBI" id="CHEBI:30616"/>
        <dbReference type="ChEBI" id="CHEBI:33019"/>
        <dbReference type="ChEBI" id="CHEBI:57912"/>
        <dbReference type="ChEBI" id="CHEBI:78442"/>
        <dbReference type="ChEBI" id="CHEBI:78535"/>
        <dbReference type="ChEBI" id="CHEBI:456215"/>
        <dbReference type="EC" id="6.1.1.2"/>
    </reaction>
</comment>
<dbReference type="Pfam" id="PF00579">
    <property type="entry name" value="tRNA-synt_1b"/>
    <property type="match status" value="1"/>
</dbReference>
<feature type="short sequence motif" description="'KMSKS' region" evidence="8">
    <location>
        <begin position="190"/>
        <end position="194"/>
    </location>
</feature>
<evidence type="ECO:0000256" key="7">
    <source>
        <dbReference type="ARBA" id="ARBA00049929"/>
    </source>
</evidence>
<dbReference type="EMBL" id="PCTT01000045">
    <property type="protein sequence ID" value="PIP86849.1"/>
    <property type="molecule type" value="Genomic_DNA"/>
</dbReference>
<evidence type="ECO:0000256" key="6">
    <source>
        <dbReference type="ARBA" id="ARBA00023146"/>
    </source>
</evidence>
<dbReference type="InterPro" id="IPR024109">
    <property type="entry name" value="Trp-tRNA-ligase_bac-type"/>
</dbReference>
<keyword evidence="5 8" id="KW-0648">Protein biosynthesis</keyword>
<dbReference type="CDD" id="cd00806">
    <property type="entry name" value="TrpRS_core"/>
    <property type="match status" value="1"/>
</dbReference>
<comment type="subunit">
    <text evidence="8">Homodimer.</text>
</comment>
<feature type="binding site" evidence="8">
    <location>
        <begin position="9"/>
        <end position="11"/>
    </location>
    <ligand>
        <name>ATP</name>
        <dbReference type="ChEBI" id="CHEBI:30616"/>
    </ligand>
</feature>
<comment type="caution">
    <text evidence="10">The sequence shown here is derived from an EMBL/GenBank/DDBJ whole genome shotgun (WGS) entry which is preliminary data.</text>
</comment>
<name>A0A2H0DYR1_9BACT</name>
<keyword evidence="8" id="KW-0963">Cytoplasm</keyword>
<dbReference type="GO" id="GO:0005524">
    <property type="term" value="F:ATP binding"/>
    <property type="evidence" value="ECO:0007669"/>
    <property type="project" value="UniProtKB-UniRule"/>
</dbReference>
<accession>A0A2H0DYR1</accession>
<dbReference type="Gene3D" id="1.10.240.10">
    <property type="entry name" value="Tyrosyl-Transfer RNA Synthetase"/>
    <property type="match status" value="1"/>
</dbReference>
<keyword evidence="4 8" id="KW-0067">ATP-binding</keyword>
<dbReference type="InterPro" id="IPR002306">
    <property type="entry name" value="Trp-tRNA-ligase"/>
</dbReference>
<reference evidence="10 11" key="1">
    <citation type="submission" date="2017-09" db="EMBL/GenBank/DDBJ databases">
        <title>Depth-based differentiation of microbial function through sediment-hosted aquifers and enrichment of novel symbionts in the deep terrestrial subsurface.</title>
        <authorList>
            <person name="Probst A.J."/>
            <person name="Ladd B."/>
            <person name="Jarett J.K."/>
            <person name="Geller-Mcgrath D.E."/>
            <person name="Sieber C.M."/>
            <person name="Emerson J.B."/>
            <person name="Anantharaman K."/>
            <person name="Thomas B.C."/>
            <person name="Malmstrom R."/>
            <person name="Stieglmeier M."/>
            <person name="Klingl A."/>
            <person name="Woyke T."/>
            <person name="Ryan C.M."/>
            <person name="Banfield J.F."/>
        </authorList>
    </citation>
    <scope>NUCLEOTIDE SEQUENCE [LARGE SCALE GENOMIC DNA]</scope>
    <source>
        <strain evidence="10">CG22_combo_CG10-13_8_21_14_all_36_13</strain>
    </source>
</reference>
<feature type="short sequence motif" description="'HIGH' region" evidence="8">
    <location>
        <begin position="10"/>
        <end position="18"/>
    </location>
</feature>
<dbReference type="AlphaFoldDB" id="A0A2H0DYR1"/>
<dbReference type="Gene3D" id="3.40.50.620">
    <property type="entry name" value="HUPs"/>
    <property type="match status" value="1"/>
</dbReference>
<evidence type="ECO:0000256" key="9">
    <source>
        <dbReference type="RuleBase" id="RU363036"/>
    </source>
</evidence>
<evidence type="ECO:0000256" key="5">
    <source>
        <dbReference type="ARBA" id="ARBA00022917"/>
    </source>
</evidence>
<feature type="binding site" evidence="8">
    <location>
        <begin position="17"/>
        <end position="18"/>
    </location>
    <ligand>
        <name>ATP</name>
        <dbReference type="ChEBI" id="CHEBI:30616"/>
    </ligand>
</feature>
<evidence type="ECO:0000256" key="4">
    <source>
        <dbReference type="ARBA" id="ARBA00022840"/>
    </source>
</evidence>
<keyword evidence="6 8" id="KW-0030">Aminoacyl-tRNA synthetase</keyword>
<organism evidence="10 11">
    <name type="scientific">Candidatus Campbellbacteria bacterium CG22_combo_CG10-13_8_21_14_all_36_13</name>
    <dbReference type="NCBI Taxonomy" id="1974529"/>
    <lineage>
        <taxon>Bacteria</taxon>
        <taxon>Candidatus Campbelliibacteriota</taxon>
    </lineage>
</organism>